<evidence type="ECO:0000313" key="15">
    <source>
        <dbReference type="Proteomes" id="UP000414136"/>
    </source>
</evidence>
<keyword evidence="10" id="KW-0479">Metal-binding</keyword>
<dbReference type="CDD" id="cd02017">
    <property type="entry name" value="TPP_E1_EcPDC_like"/>
    <property type="match status" value="1"/>
</dbReference>
<dbReference type="SUPFAM" id="SSF52922">
    <property type="entry name" value="TK C-terminal domain-like"/>
    <property type="match status" value="1"/>
</dbReference>
<organism evidence="14 15">
    <name type="scientific">Pandoraea captiosa</name>
    <dbReference type="NCBI Taxonomy" id="2508302"/>
    <lineage>
        <taxon>Bacteria</taxon>
        <taxon>Pseudomonadati</taxon>
        <taxon>Pseudomonadota</taxon>
        <taxon>Betaproteobacteria</taxon>
        <taxon>Burkholderiales</taxon>
        <taxon>Burkholderiaceae</taxon>
        <taxon>Pandoraea</taxon>
    </lineage>
</organism>
<feature type="binding site" evidence="10">
    <location>
        <position position="242"/>
    </location>
    <ligand>
        <name>Mg(2+)</name>
        <dbReference type="ChEBI" id="CHEBI:18420"/>
    </ligand>
</feature>
<dbReference type="InterPro" id="IPR041621">
    <property type="entry name" value="PDH_E1_M"/>
</dbReference>
<feature type="domain" description="Pyruvate dehydrogenase E1 component middle" evidence="12">
    <location>
        <begin position="488"/>
        <end position="709"/>
    </location>
</feature>
<proteinExistence type="predicted"/>
<dbReference type="Pfam" id="PF00456">
    <property type="entry name" value="Transketolase_N"/>
    <property type="match status" value="1"/>
</dbReference>
<dbReference type="Pfam" id="PF22613">
    <property type="entry name" value="Transketolase_C_1"/>
    <property type="match status" value="1"/>
</dbReference>
<evidence type="ECO:0000259" key="11">
    <source>
        <dbReference type="Pfam" id="PF00456"/>
    </source>
</evidence>
<accession>A0A5E4ZLQ6</accession>
<comment type="cofactor">
    <cofactor evidence="1 9">
        <name>thiamine diphosphate</name>
        <dbReference type="ChEBI" id="CHEBI:58937"/>
    </cofactor>
</comment>
<evidence type="ECO:0000256" key="3">
    <source>
        <dbReference type="ARBA" id="ARBA00012281"/>
    </source>
</evidence>
<dbReference type="RefSeq" id="WP_150622679.1">
    <property type="nucleotide sequence ID" value="NZ_CABPSQ010000001.1"/>
</dbReference>
<evidence type="ECO:0000256" key="2">
    <source>
        <dbReference type="ARBA" id="ARBA00003157"/>
    </source>
</evidence>
<evidence type="ECO:0000256" key="5">
    <source>
        <dbReference type="ARBA" id="ARBA00023002"/>
    </source>
</evidence>
<dbReference type="InterPro" id="IPR051157">
    <property type="entry name" value="PDH/Transketolase"/>
</dbReference>
<sequence>MKSETLTALATNADLADVHDEDPQETGEWLDALEGVARIAGVDRAIFLLERVAEHARFLGISRVAKTLSSYQNTIAVEDQPVYPGDLRLEERITSIIRWNALAMVARANKAYGELGGHIASYASAAEIFEVGFNHFFRADSESGKGDLVYFQAHSAPGVYARAWLEGRLTHDQLTSYRQEVGGGGLCSYPHPWLMPDFWQFPTGSMGIGPVSAIYQARFLRYLEHRGIARTAGRRVWGVFGDGEMDEPESIAALSLAARETLDNVTFVVNCNLQRLDGPVRGNGQIIQELEALFAGAGWNVIKVMWGSEWDALFARDTDHALLRKLAATVDGQYQTLGANDGEYNRSHFFDSDPQIKALVSHMTPDEIDGLRRGGHDLRKLHAAFLAARSHRGRPTVILAKTKKGYGMGQVGESRNVAHQQKKLDVDALKAFRDRFRLPLDDAQVEEMAFFRPPEDSEEMRYLRSRREALGGYLPRRTVRADVVPVPDIATYARFALDPDARENSTTTAIVRLFSNLLKDKALGSRIVPIVADEARTFGMASLFRQVGIYSPLGQLYEPEDAGSIQAYRESREGQLLEEGITEAGAIASWTAAATSYAVNGVAMLPFYIYYSMFGFQRVGDLIWAAADQRARGFLIGATSGRTTLSGEGLQHQDGTSHLMASAVPNCRAYDPAFAGEVAVIVDYGARRMMEAQCDEFFYLTVTNENYRHDAIAPEDHEAIIKGMRKYGVRGNATPCVRLLGSGAILNEVIAAAELLAADWGVASEIWSVTSYSELARQAAAAERDGLFTSQDAPPSYLAQCLPGATPIVAASDYVRAYPQMIACYLSAPMTVLGTDGFGRSDTRGALRRFFEVDRWHIVLAALAATHPEKRAEAIQRYGIERRDAAPWTL</sequence>
<keyword evidence="5 9" id="KW-0560">Oxidoreductase</keyword>
<reference evidence="14 15" key="1">
    <citation type="submission" date="2019-08" db="EMBL/GenBank/DDBJ databases">
        <authorList>
            <person name="Peeters C."/>
        </authorList>
    </citation>
    <scope>NUCLEOTIDE SEQUENCE [LARGE SCALE GENOMIC DNA]</scope>
    <source>
        <strain evidence="14 15">LMG 31118</strain>
    </source>
</reference>
<gene>
    <name evidence="14" type="ORF">PCA31118_00528</name>
</gene>
<comment type="cofactor">
    <cofactor evidence="10">
        <name>Mg(2+)</name>
        <dbReference type="ChEBI" id="CHEBI:18420"/>
    </cofactor>
</comment>
<keyword evidence="15" id="KW-1185">Reference proteome</keyword>
<comment type="catalytic activity">
    <reaction evidence="8 9">
        <text>N(6)-[(R)-lipoyl]-L-lysyl-[protein] + pyruvate + H(+) = N(6)-[(R)-S(8)-acetyldihydrolipoyl]-L-lysyl-[protein] + CO2</text>
        <dbReference type="Rhea" id="RHEA:19189"/>
        <dbReference type="Rhea" id="RHEA-COMP:10474"/>
        <dbReference type="Rhea" id="RHEA-COMP:10478"/>
        <dbReference type="ChEBI" id="CHEBI:15361"/>
        <dbReference type="ChEBI" id="CHEBI:15378"/>
        <dbReference type="ChEBI" id="CHEBI:16526"/>
        <dbReference type="ChEBI" id="CHEBI:83099"/>
        <dbReference type="ChEBI" id="CHEBI:83111"/>
        <dbReference type="EC" id="1.2.4.1"/>
    </reaction>
</comment>
<dbReference type="PANTHER" id="PTHR43825:SF3">
    <property type="entry name" value="PYRUVATE DEHYDROGENASE E1 COMPONENT"/>
    <property type="match status" value="1"/>
</dbReference>
<evidence type="ECO:0000256" key="1">
    <source>
        <dbReference type="ARBA" id="ARBA00001964"/>
    </source>
</evidence>
<dbReference type="Proteomes" id="UP000414136">
    <property type="component" value="Unassembled WGS sequence"/>
</dbReference>
<keyword evidence="10" id="KW-0460">Magnesium</keyword>
<dbReference type="GO" id="GO:0046872">
    <property type="term" value="F:metal ion binding"/>
    <property type="evidence" value="ECO:0007669"/>
    <property type="project" value="UniProtKB-KW"/>
</dbReference>
<feature type="binding site" evidence="10">
    <location>
        <position position="274"/>
    </location>
    <ligand>
        <name>Mg(2+)</name>
        <dbReference type="ChEBI" id="CHEBI:18420"/>
    </ligand>
</feature>
<keyword evidence="6 9" id="KW-0786">Thiamine pyrophosphate</keyword>
<evidence type="ECO:0000256" key="6">
    <source>
        <dbReference type="ARBA" id="ARBA00023052"/>
    </source>
</evidence>
<evidence type="ECO:0000256" key="9">
    <source>
        <dbReference type="PIRNR" id="PIRNR000156"/>
    </source>
</evidence>
<dbReference type="GO" id="GO:0004739">
    <property type="term" value="F:pyruvate dehydrogenase (acetyl-transferring) activity"/>
    <property type="evidence" value="ECO:0007669"/>
    <property type="project" value="UniProtKB-EC"/>
</dbReference>
<comment type="function">
    <text evidence="2 9">Component of the pyruvate dehydrogenase (PDH) complex, that catalyzes the overall conversion of pyruvate to acetyl-CoA and CO(2).</text>
</comment>
<dbReference type="InterPro" id="IPR005474">
    <property type="entry name" value="Transketolase_N"/>
</dbReference>
<dbReference type="InterPro" id="IPR017600">
    <property type="entry name" value="Alpha-ketoglut_DH"/>
</dbReference>
<evidence type="ECO:0000313" key="14">
    <source>
        <dbReference type="EMBL" id="VVE61295.1"/>
    </source>
</evidence>
<dbReference type="EMBL" id="CABPSQ010000001">
    <property type="protein sequence ID" value="VVE61295.1"/>
    <property type="molecule type" value="Genomic_DNA"/>
</dbReference>
<dbReference type="SUPFAM" id="SSF52518">
    <property type="entry name" value="Thiamin diphosphate-binding fold (THDP-binding)"/>
    <property type="match status" value="2"/>
</dbReference>
<evidence type="ECO:0000256" key="4">
    <source>
        <dbReference type="ARBA" id="ARBA00017172"/>
    </source>
</evidence>
<feature type="domain" description="Transketolase N-terminal" evidence="11">
    <location>
        <begin position="92"/>
        <end position="310"/>
    </location>
</feature>
<dbReference type="InterPro" id="IPR055152">
    <property type="entry name" value="Transketolase-like_C_2"/>
</dbReference>
<dbReference type="InterPro" id="IPR009014">
    <property type="entry name" value="Transketo_C/PFOR_II"/>
</dbReference>
<dbReference type="Pfam" id="PF17831">
    <property type="entry name" value="PDH_E1_M"/>
    <property type="match status" value="1"/>
</dbReference>
<dbReference type="EC" id="1.2.4.1" evidence="3 9"/>
<dbReference type="PANTHER" id="PTHR43825">
    <property type="entry name" value="PYRUVATE DEHYDROGENASE E1 COMPONENT"/>
    <property type="match status" value="1"/>
</dbReference>
<dbReference type="AlphaFoldDB" id="A0A5E4ZLQ6"/>
<name>A0A5E4ZLQ6_9BURK</name>
<dbReference type="OrthoDB" id="9759664at2"/>
<dbReference type="InterPro" id="IPR035807">
    <property type="entry name" value="PDC_E1_N"/>
</dbReference>
<dbReference type="NCBIfam" id="TIGR03186">
    <property type="entry name" value="AKGDH_not_PDH"/>
    <property type="match status" value="1"/>
</dbReference>
<feature type="domain" description="Transketolase-like C-terminal" evidence="13">
    <location>
        <begin position="732"/>
        <end position="854"/>
    </location>
</feature>
<dbReference type="FunFam" id="3.40.50.970:FF:000011">
    <property type="entry name" value="Pyruvate dehydrogenase E1 component"/>
    <property type="match status" value="1"/>
</dbReference>
<feature type="binding site" evidence="10">
    <location>
        <position position="272"/>
    </location>
    <ligand>
        <name>Mg(2+)</name>
        <dbReference type="ChEBI" id="CHEBI:18420"/>
    </ligand>
</feature>
<dbReference type="Gene3D" id="3.40.50.920">
    <property type="match status" value="1"/>
</dbReference>
<dbReference type="InterPro" id="IPR029061">
    <property type="entry name" value="THDP-binding"/>
</dbReference>
<evidence type="ECO:0000256" key="8">
    <source>
        <dbReference type="ARBA" id="ARBA00051231"/>
    </source>
</evidence>
<dbReference type="PIRSF" id="PIRSF000156">
    <property type="entry name" value="Pyruvate_dh_E1"/>
    <property type="match status" value="1"/>
</dbReference>
<evidence type="ECO:0000256" key="7">
    <source>
        <dbReference type="ARBA" id="ARBA00023317"/>
    </source>
</evidence>
<keyword evidence="7 9" id="KW-0670">Pyruvate</keyword>
<evidence type="ECO:0000259" key="13">
    <source>
        <dbReference type="Pfam" id="PF22613"/>
    </source>
</evidence>
<evidence type="ECO:0000256" key="10">
    <source>
        <dbReference type="PIRSR" id="PIRSR000156-1"/>
    </source>
</evidence>
<dbReference type="InterPro" id="IPR004660">
    <property type="entry name" value="PDH_E1"/>
</dbReference>
<protein>
    <recommendedName>
        <fullName evidence="4 9">Pyruvate dehydrogenase E1 component</fullName>
        <ecNumber evidence="3 9">1.2.4.1</ecNumber>
    </recommendedName>
</protein>
<dbReference type="Gene3D" id="3.40.50.970">
    <property type="match status" value="2"/>
</dbReference>
<evidence type="ECO:0000259" key="12">
    <source>
        <dbReference type="Pfam" id="PF17831"/>
    </source>
</evidence>
<dbReference type="NCBIfam" id="TIGR00759">
    <property type="entry name" value="aceE"/>
    <property type="match status" value="1"/>
</dbReference>